<reference evidence="1 2" key="1">
    <citation type="journal article" date="2017" name="Genome Announc.">
        <title>Genome sequence of the saprophytic ascomycete Epicoccum nigrum ICMP 19927 strain isolated from New Zealand.</title>
        <authorList>
            <person name="Fokin M."/>
            <person name="Fleetwood D."/>
            <person name="Weir B.S."/>
            <person name="Villas-Boas S.G."/>
        </authorList>
    </citation>
    <scope>NUCLEOTIDE SEQUENCE [LARGE SCALE GENOMIC DNA]</scope>
    <source>
        <strain evidence="1 2">ICMP 19927</strain>
    </source>
</reference>
<proteinExistence type="predicted"/>
<gene>
    <name evidence="1" type="ORF">B5807_04601</name>
</gene>
<evidence type="ECO:0000313" key="2">
    <source>
        <dbReference type="Proteomes" id="UP000193240"/>
    </source>
</evidence>
<dbReference type="Proteomes" id="UP000193240">
    <property type="component" value="Unassembled WGS sequence"/>
</dbReference>
<accession>A0A1Y2M4G3</accession>
<dbReference type="OMA" id="VENWEMN"/>
<dbReference type="STRING" id="105696.A0A1Y2M4G3"/>
<evidence type="ECO:0008006" key="3">
    <source>
        <dbReference type="Google" id="ProtNLM"/>
    </source>
</evidence>
<dbReference type="AlphaFoldDB" id="A0A1Y2M4G3"/>
<dbReference type="InParanoid" id="A0A1Y2M4G3"/>
<dbReference type="Gene3D" id="3.40.50.720">
    <property type="entry name" value="NAD(P)-binding Rossmann-like Domain"/>
    <property type="match status" value="1"/>
</dbReference>
<dbReference type="PANTHER" id="PTHR14097">
    <property type="entry name" value="OXIDOREDUCTASE HTATIP2"/>
    <property type="match status" value="1"/>
</dbReference>
<sequence length="227" mass="24746">MTFKLILSGVTGRIGKQVLHQALLNATITSVIALSRRPMPDLAQHGKVKVLVLEDFKVYPDEIIAELVDADGAIWCMTTTAGDPVLELEFPKAFADAIAPSLASRGKRFRYLHLSGALVERDQSKSLWMKANVRKIKGQGESKMIDVANGPMHNGLWETIIARPGMVVQRGAYIGEASMWLAGSSGSFIRADELALALIDAVMHGSDEMLLPPMLLQRGQELARAAR</sequence>
<dbReference type="InterPro" id="IPR036291">
    <property type="entry name" value="NAD(P)-bd_dom_sf"/>
</dbReference>
<dbReference type="SUPFAM" id="SSF51735">
    <property type="entry name" value="NAD(P)-binding Rossmann-fold domains"/>
    <property type="match status" value="1"/>
</dbReference>
<dbReference type="PANTHER" id="PTHR14097:SF9">
    <property type="entry name" value="EPIMERASE, PUTATIVE (AFU_ORTHOLOGUE AFUA_8G07320)-RELATED"/>
    <property type="match status" value="1"/>
</dbReference>
<name>A0A1Y2M4G3_EPING</name>
<evidence type="ECO:0000313" key="1">
    <source>
        <dbReference type="EMBL" id="OSS50994.1"/>
    </source>
</evidence>
<keyword evidence="2" id="KW-1185">Reference proteome</keyword>
<protein>
    <recommendedName>
        <fullName evidence="3">NAD(P)-binding domain-containing protein</fullName>
    </recommendedName>
</protein>
<dbReference type="EMBL" id="KZ107841">
    <property type="protein sequence ID" value="OSS50994.1"/>
    <property type="molecule type" value="Genomic_DNA"/>
</dbReference>
<organism evidence="1 2">
    <name type="scientific">Epicoccum nigrum</name>
    <name type="common">Soil fungus</name>
    <name type="synonym">Epicoccum purpurascens</name>
    <dbReference type="NCBI Taxonomy" id="105696"/>
    <lineage>
        <taxon>Eukaryota</taxon>
        <taxon>Fungi</taxon>
        <taxon>Dikarya</taxon>
        <taxon>Ascomycota</taxon>
        <taxon>Pezizomycotina</taxon>
        <taxon>Dothideomycetes</taxon>
        <taxon>Pleosporomycetidae</taxon>
        <taxon>Pleosporales</taxon>
        <taxon>Pleosporineae</taxon>
        <taxon>Didymellaceae</taxon>
        <taxon>Epicoccum</taxon>
    </lineage>
</organism>